<dbReference type="GO" id="GO:0008395">
    <property type="term" value="F:steroid hydroxylase activity"/>
    <property type="evidence" value="ECO:0000318"/>
    <property type="project" value="GO_Central"/>
</dbReference>
<dbReference type="PANTHER" id="PTHR24300">
    <property type="entry name" value="CYTOCHROME P450 508A4-RELATED"/>
    <property type="match status" value="1"/>
</dbReference>
<keyword evidence="15" id="KW-1185">Reference proteome</keyword>
<dbReference type="InterPro" id="IPR001128">
    <property type="entry name" value="Cyt_P450"/>
</dbReference>
<dbReference type="PANTHER" id="PTHR24300:SF403">
    <property type="entry name" value="CYTOCHROME P450 306A1"/>
    <property type="match status" value="1"/>
</dbReference>
<organism evidence="15 16">
    <name type="scientific">Branchiostoma floridae</name>
    <name type="common">Florida lancelet</name>
    <name type="synonym">Amphioxus</name>
    <dbReference type="NCBI Taxonomy" id="7739"/>
    <lineage>
        <taxon>Eukaryota</taxon>
        <taxon>Metazoa</taxon>
        <taxon>Chordata</taxon>
        <taxon>Cephalochordata</taxon>
        <taxon>Leptocardii</taxon>
        <taxon>Amphioxiformes</taxon>
        <taxon>Branchiostomatidae</taxon>
        <taxon>Branchiostoma</taxon>
    </lineage>
</organism>
<evidence type="ECO:0000256" key="7">
    <source>
        <dbReference type="ARBA" id="ARBA00022824"/>
    </source>
</evidence>
<keyword evidence="9 14" id="KW-0560">Oxidoreductase</keyword>
<feature type="binding site" description="axial binding residue" evidence="13">
    <location>
        <position position="264"/>
    </location>
    <ligand>
        <name>heme</name>
        <dbReference type="ChEBI" id="CHEBI:30413"/>
    </ligand>
    <ligandPart>
        <name>Fe</name>
        <dbReference type="ChEBI" id="CHEBI:18248"/>
    </ligandPart>
</feature>
<dbReference type="GO" id="GO:0016712">
    <property type="term" value="F:oxidoreductase activity, acting on paired donors, with incorporation or reduction of molecular oxygen, reduced flavin or flavoprotein as one donor, and incorporation of one atom of oxygen"/>
    <property type="evidence" value="ECO:0000318"/>
    <property type="project" value="GO_Central"/>
</dbReference>
<sequence length="319" mass="36573">MLQQASTNVVCYMVFGKRWDYTNQTFQNIMQSLDVVFRTSVFFLPENVFPYVPGFLKRGDKAMASVEKVLQLVRDEVKEHKETFNRDNIRDFIDSFLLEMQNQTDLDGSTFTERQLEMTVFDLFNAGTETVSTTMWWACLLMILNPDVQNKVQEEIGQVLGRDSRPSMAYRSQMPYTTATVAEIQRYGAVSPIGLPHAVPRDTEFYGYIIPKDTIVFAGQWSVHHDPELFPEPDMFDPERFLDDEGNFKNIEYFMPFSMGPRSCMGQPLAEVQLFLLFTNLMQNFKLKLPEGAAKPSSEGVMGITLAPKPFDLVAIPRD</sequence>
<evidence type="ECO:0000256" key="3">
    <source>
        <dbReference type="ARBA" id="ARBA00004406"/>
    </source>
</evidence>
<dbReference type="GO" id="GO:0006805">
    <property type="term" value="P:xenobiotic metabolic process"/>
    <property type="evidence" value="ECO:0000318"/>
    <property type="project" value="GO_Central"/>
</dbReference>
<dbReference type="InterPro" id="IPR002401">
    <property type="entry name" value="Cyt_P450_E_grp-I"/>
</dbReference>
<dbReference type="OMA" id="RDTEFYG"/>
<dbReference type="KEGG" id="bfo:118427527"/>
<dbReference type="InterPro" id="IPR017972">
    <property type="entry name" value="Cyt_P450_CS"/>
</dbReference>
<keyword evidence="8" id="KW-0492">Microsome</keyword>
<evidence type="ECO:0000256" key="12">
    <source>
        <dbReference type="ARBA" id="ARBA00023136"/>
    </source>
</evidence>
<evidence type="ECO:0000256" key="1">
    <source>
        <dbReference type="ARBA" id="ARBA00001971"/>
    </source>
</evidence>
<dbReference type="GO" id="GO:0008202">
    <property type="term" value="P:steroid metabolic process"/>
    <property type="evidence" value="ECO:0000318"/>
    <property type="project" value="GO_Central"/>
</dbReference>
<keyword evidence="6 13" id="KW-0479">Metal-binding</keyword>
<dbReference type="RefSeq" id="XP_035693258.1">
    <property type="nucleotide sequence ID" value="XM_035837365.1"/>
</dbReference>
<keyword evidence="12" id="KW-0472">Membrane</keyword>
<comment type="subcellular location">
    <subcellularLocation>
        <location evidence="3">Endoplasmic reticulum membrane</location>
        <topology evidence="3">Peripheral membrane protein</topology>
    </subcellularLocation>
    <subcellularLocation>
        <location evidence="2">Microsome membrane</location>
        <topology evidence="2">Peripheral membrane protein</topology>
    </subcellularLocation>
</comment>
<evidence type="ECO:0000256" key="4">
    <source>
        <dbReference type="ARBA" id="ARBA00010617"/>
    </source>
</evidence>
<protein>
    <submittedName>
        <fullName evidence="16">Cytochrome P450 2U1-like</fullName>
    </submittedName>
</protein>
<evidence type="ECO:0000256" key="5">
    <source>
        <dbReference type="ARBA" id="ARBA00022617"/>
    </source>
</evidence>
<keyword evidence="5 13" id="KW-0349">Heme</keyword>
<evidence type="ECO:0000256" key="2">
    <source>
        <dbReference type="ARBA" id="ARBA00004174"/>
    </source>
</evidence>
<evidence type="ECO:0000256" key="6">
    <source>
        <dbReference type="ARBA" id="ARBA00022723"/>
    </source>
</evidence>
<dbReference type="PROSITE" id="PS00086">
    <property type="entry name" value="CYTOCHROME_P450"/>
    <property type="match status" value="1"/>
</dbReference>
<dbReference type="OrthoDB" id="3934656at2759"/>
<dbReference type="SUPFAM" id="SSF48264">
    <property type="entry name" value="Cytochrome P450"/>
    <property type="match status" value="1"/>
</dbReference>
<dbReference type="FunFam" id="1.10.630.10:FF:000238">
    <property type="entry name" value="Cytochrome P450 2A6"/>
    <property type="match status" value="1"/>
</dbReference>
<name>A0A9J7M2R1_BRAFL</name>
<keyword evidence="11 14" id="KW-0503">Monooxygenase</keyword>
<dbReference type="GO" id="GO:0005506">
    <property type="term" value="F:iron ion binding"/>
    <property type="evidence" value="ECO:0007669"/>
    <property type="project" value="InterPro"/>
</dbReference>
<evidence type="ECO:0000256" key="14">
    <source>
        <dbReference type="RuleBase" id="RU000461"/>
    </source>
</evidence>
<dbReference type="InterPro" id="IPR050182">
    <property type="entry name" value="Cytochrome_P450_fam2"/>
</dbReference>
<dbReference type="PRINTS" id="PR00385">
    <property type="entry name" value="P450"/>
</dbReference>
<keyword evidence="7" id="KW-0256">Endoplasmic reticulum</keyword>
<dbReference type="GO" id="GO:0006082">
    <property type="term" value="P:organic acid metabolic process"/>
    <property type="evidence" value="ECO:0000318"/>
    <property type="project" value="GO_Central"/>
</dbReference>
<dbReference type="Proteomes" id="UP000001554">
    <property type="component" value="Chromosome 12"/>
</dbReference>
<comment type="cofactor">
    <cofactor evidence="1 13">
        <name>heme</name>
        <dbReference type="ChEBI" id="CHEBI:30413"/>
    </cofactor>
</comment>
<reference evidence="16" key="2">
    <citation type="submission" date="2025-08" db="UniProtKB">
        <authorList>
            <consortium name="RefSeq"/>
        </authorList>
    </citation>
    <scope>IDENTIFICATION</scope>
    <source>
        <strain evidence="16">S238N-H82</strain>
        <tissue evidence="16">Testes</tissue>
    </source>
</reference>
<dbReference type="Gene3D" id="1.10.630.10">
    <property type="entry name" value="Cytochrome P450"/>
    <property type="match status" value="1"/>
</dbReference>
<dbReference type="GeneID" id="118427527"/>
<dbReference type="GO" id="GO:0005789">
    <property type="term" value="C:endoplasmic reticulum membrane"/>
    <property type="evidence" value="ECO:0007669"/>
    <property type="project" value="UniProtKB-SubCell"/>
</dbReference>
<evidence type="ECO:0000256" key="8">
    <source>
        <dbReference type="ARBA" id="ARBA00022848"/>
    </source>
</evidence>
<dbReference type="AlphaFoldDB" id="A0A9J7M2R1"/>
<reference evidence="15" key="1">
    <citation type="journal article" date="2020" name="Nat. Ecol. Evol.">
        <title>Deeply conserved synteny resolves early events in vertebrate evolution.</title>
        <authorList>
            <person name="Simakov O."/>
            <person name="Marletaz F."/>
            <person name="Yue J.X."/>
            <person name="O'Connell B."/>
            <person name="Jenkins J."/>
            <person name="Brandt A."/>
            <person name="Calef R."/>
            <person name="Tung C.H."/>
            <person name="Huang T.K."/>
            <person name="Schmutz J."/>
            <person name="Satoh N."/>
            <person name="Yu J.K."/>
            <person name="Putnam N.H."/>
            <person name="Green R.E."/>
            <person name="Rokhsar D.S."/>
        </authorList>
    </citation>
    <scope>NUCLEOTIDE SEQUENCE [LARGE SCALE GENOMIC DNA]</scope>
    <source>
        <strain evidence="15">S238N-H82</strain>
    </source>
</reference>
<evidence type="ECO:0000256" key="11">
    <source>
        <dbReference type="ARBA" id="ARBA00023033"/>
    </source>
</evidence>
<dbReference type="GO" id="GO:0005737">
    <property type="term" value="C:cytoplasm"/>
    <property type="evidence" value="ECO:0000318"/>
    <property type="project" value="GO_Central"/>
</dbReference>
<proteinExistence type="inferred from homology"/>
<evidence type="ECO:0000313" key="16">
    <source>
        <dbReference type="RefSeq" id="XP_035693258.1"/>
    </source>
</evidence>
<dbReference type="InterPro" id="IPR036396">
    <property type="entry name" value="Cyt_P450_sf"/>
</dbReference>
<keyword evidence="10 13" id="KW-0408">Iron</keyword>
<dbReference type="PRINTS" id="PR00463">
    <property type="entry name" value="EP450I"/>
</dbReference>
<gene>
    <name evidence="16" type="primary">LOC118427527</name>
</gene>
<evidence type="ECO:0000256" key="9">
    <source>
        <dbReference type="ARBA" id="ARBA00023002"/>
    </source>
</evidence>
<dbReference type="Pfam" id="PF00067">
    <property type="entry name" value="p450"/>
    <property type="match status" value="1"/>
</dbReference>
<accession>A0A9J7M2R1</accession>
<evidence type="ECO:0000313" key="15">
    <source>
        <dbReference type="Proteomes" id="UP000001554"/>
    </source>
</evidence>
<dbReference type="GO" id="GO:0020037">
    <property type="term" value="F:heme binding"/>
    <property type="evidence" value="ECO:0000318"/>
    <property type="project" value="GO_Central"/>
</dbReference>
<evidence type="ECO:0000256" key="10">
    <source>
        <dbReference type="ARBA" id="ARBA00023004"/>
    </source>
</evidence>
<evidence type="ECO:0000256" key="13">
    <source>
        <dbReference type="PIRSR" id="PIRSR602401-1"/>
    </source>
</evidence>
<comment type="similarity">
    <text evidence="4 14">Belongs to the cytochrome P450 family.</text>
</comment>